<feature type="domain" description="LysR substrate-binding" evidence="2">
    <location>
        <begin position="26"/>
        <end position="75"/>
    </location>
</feature>
<dbReference type="EMBL" id="JBHUEJ010000019">
    <property type="protein sequence ID" value="MFD1710874.1"/>
    <property type="molecule type" value="Genomic_DNA"/>
</dbReference>
<protein>
    <submittedName>
        <fullName evidence="3">LysR substrate-binding domain-containing protein</fullName>
    </submittedName>
</protein>
<dbReference type="RefSeq" id="WP_255507563.1">
    <property type="nucleotide sequence ID" value="NZ_JBHUEJ010000019.1"/>
</dbReference>
<evidence type="ECO:0000259" key="2">
    <source>
        <dbReference type="Pfam" id="PF03466"/>
    </source>
</evidence>
<comment type="caution">
    <text evidence="3">The sequence shown here is derived from an EMBL/GenBank/DDBJ whole genome shotgun (WGS) entry which is preliminary data.</text>
</comment>
<gene>
    <name evidence="3" type="ORF">ACFSF0_09680</name>
</gene>
<keyword evidence="4" id="KW-1185">Reference proteome</keyword>
<evidence type="ECO:0000256" key="1">
    <source>
        <dbReference type="ARBA" id="ARBA00009437"/>
    </source>
</evidence>
<dbReference type="PANTHER" id="PTHR30537:SF1">
    <property type="entry name" value="HTH-TYPE TRANSCRIPTIONAL REGULATOR PGRR"/>
    <property type="match status" value="1"/>
</dbReference>
<dbReference type="Pfam" id="PF03466">
    <property type="entry name" value="LysR_substrate"/>
    <property type="match status" value="1"/>
</dbReference>
<dbReference type="PANTHER" id="PTHR30537">
    <property type="entry name" value="HTH-TYPE TRANSCRIPTIONAL REGULATOR"/>
    <property type="match status" value="1"/>
</dbReference>
<dbReference type="Proteomes" id="UP001597304">
    <property type="component" value="Unassembled WGS sequence"/>
</dbReference>
<dbReference type="InterPro" id="IPR058163">
    <property type="entry name" value="LysR-type_TF_proteobact-type"/>
</dbReference>
<organism evidence="3 4">
    <name type="scientific">Ottowia flava</name>
    <dbReference type="NCBI Taxonomy" id="2675430"/>
    <lineage>
        <taxon>Bacteria</taxon>
        <taxon>Pseudomonadati</taxon>
        <taxon>Pseudomonadota</taxon>
        <taxon>Betaproteobacteria</taxon>
        <taxon>Burkholderiales</taxon>
        <taxon>Comamonadaceae</taxon>
        <taxon>Ottowia</taxon>
    </lineage>
</organism>
<evidence type="ECO:0000313" key="4">
    <source>
        <dbReference type="Proteomes" id="UP001597304"/>
    </source>
</evidence>
<evidence type="ECO:0000313" key="3">
    <source>
        <dbReference type="EMBL" id="MFD1710874.1"/>
    </source>
</evidence>
<comment type="similarity">
    <text evidence="1">Belongs to the LysR transcriptional regulatory family.</text>
</comment>
<dbReference type="InterPro" id="IPR005119">
    <property type="entry name" value="LysR_subst-bd"/>
</dbReference>
<dbReference type="Gene3D" id="3.40.190.290">
    <property type="match status" value="1"/>
</dbReference>
<name>A0ABW4KUI6_9BURK</name>
<proteinExistence type="inferred from homology"/>
<sequence length="77" mass="8761">MVSWCTAVGWQVAAALPPFGLVQHLDLAVQRYIAEGSLVRVLDKWCPPTAGFYLYIPTREQMPRKLRALMDFLVAKR</sequence>
<accession>A0ABW4KUI6</accession>
<dbReference type="SUPFAM" id="SSF53850">
    <property type="entry name" value="Periplasmic binding protein-like II"/>
    <property type="match status" value="1"/>
</dbReference>
<reference evidence="4" key="1">
    <citation type="journal article" date="2019" name="Int. J. Syst. Evol. Microbiol.">
        <title>The Global Catalogue of Microorganisms (GCM) 10K type strain sequencing project: providing services to taxonomists for standard genome sequencing and annotation.</title>
        <authorList>
            <consortium name="The Broad Institute Genomics Platform"/>
            <consortium name="The Broad Institute Genome Sequencing Center for Infectious Disease"/>
            <person name="Wu L."/>
            <person name="Ma J."/>
        </authorList>
    </citation>
    <scope>NUCLEOTIDE SEQUENCE [LARGE SCALE GENOMIC DNA]</scope>
    <source>
        <strain evidence="4">LMG 29247</strain>
    </source>
</reference>